<dbReference type="Proteomes" id="UP001497516">
    <property type="component" value="Chromosome 7"/>
</dbReference>
<feature type="signal peptide" evidence="2">
    <location>
        <begin position="1"/>
        <end position="28"/>
    </location>
</feature>
<feature type="region of interest" description="Disordered" evidence="1">
    <location>
        <begin position="64"/>
        <end position="91"/>
    </location>
</feature>
<accession>A0AAV2FUU6</accession>
<evidence type="ECO:0000313" key="4">
    <source>
        <dbReference type="Proteomes" id="UP001497516"/>
    </source>
</evidence>
<sequence>MRGALSSLLELSLWLGDRLLQLCSIVLAASMRNQKLGRERGSTTPIESGQSEINQYKLVLENPRASDDASEHNTSGAVTHAHGGCTQTEEM</sequence>
<dbReference type="EMBL" id="OZ034820">
    <property type="protein sequence ID" value="CAL1401724.1"/>
    <property type="molecule type" value="Genomic_DNA"/>
</dbReference>
<evidence type="ECO:0008006" key="5">
    <source>
        <dbReference type="Google" id="ProtNLM"/>
    </source>
</evidence>
<organism evidence="3 4">
    <name type="scientific">Linum trigynum</name>
    <dbReference type="NCBI Taxonomy" id="586398"/>
    <lineage>
        <taxon>Eukaryota</taxon>
        <taxon>Viridiplantae</taxon>
        <taxon>Streptophyta</taxon>
        <taxon>Embryophyta</taxon>
        <taxon>Tracheophyta</taxon>
        <taxon>Spermatophyta</taxon>
        <taxon>Magnoliopsida</taxon>
        <taxon>eudicotyledons</taxon>
        <taxon>Gunneridae</taxon>
        <taxon>Pentapetalae</taxon>
        <taxon>rosids</taxon>
        <taxon>fabids</taxon>
        <taxon>Malpighiales</taxon>
        <taxon>Linaceae</taxon>
        <taxon>Linum</taxon>
    </lineage>
</organism>
<evidence type="ECO:0000256" key="1">
    <source>
        <dbReference type="SAM" id="MobiDB-lite"/>
    </source>
</evidence>
<name>A0AAV2FUU6_9ROSI</name>
<evidence type="ECO:0000313" key="3">
    <source>
        <dbReference type="EMBL" id="CAL1401724.1"/>
    </source>
</evidence>
<evidence type="ECO:0000256" key="2">
    <source>
        <dbReference type="SAM" id="SignalP"/>
    </source>
</evidence>
<keyword evidence="4" id="KW-1185">Reference proteome</keyword>
<feature type="chain" id="PRO_5043718656" description="Secreted protein" evidence="2">
    <location>
        <begin position="29"/>
        <end position="91"/>
    </location>
</feature>
<reference evidence="3 4" key="1">
    <citation type="submission" date="2024-04" db="EMBL/GenBank/DDBJ databases">
        <authorList>
            <person name="Fracassetti M."/>
        </authorList>
    </citation>
    <scope>NUCLEOTIDE SEQUENCE [LARGE SCALE GENOMIC DNA]</scope>
</reference>
<protein>
    <recommendedName>
        <fullName evidence="5">Secreted protein</fullName>
    </recommendedName>
</protein>
<dbReference type="AlphaFoldDB" id="A0AAV2FUU6"/>
<keyword evidence="2" id="KW-0732">Signal</keyword>
<gene>
    <name evidence="3" type="ORF">LTRI10_LOCUS41768</name>
</gene>
<proteinExistence type="predicted"/>